<dbReference type="Gene3D" id="2.40.160.20">
    <property type="match status" value="1"/>
</dbReference>
<sequence length="272" mass="31469">MRSIFKFILTVIIVVVSDSSFAQDSQDNVRSQDSLQNNTSIPKRLFVTDLYLQRGIPTGDNFAGNGLEGGIGYGVRMQFYLPKNFYLGGSLTQDFMNVTNTAIAGEYSRATKFNAYLFAGYDYDLNDYWGLTGDIGYGYSQNKNRQNSSQGNGKFRDTGNVLRITTSAEYKLNSSTSFYISPSFEMVSYNIKTARELQNRFDNANYFNVAIGVRLSSRDYSSVPLNKTDNQELIELQNRNREELSIKEKRRLYFLKKREERRLRRERRRRNR</sequence>
<evidence type="ECO:0000313" key="3">
    <source>
        <dbReference type="Proteomes" id="UP000248584"/>
    </source>
</evidence>
<protein>
    <recommendedName>
        <fullName evidence="4">Secreted protein</fullName>
    </recommendedName>
</protein>
<gene>
    <name evidence="2" type="ORF">LX97_02815</name>
</gene>
<feature type="signal peptide" evidence="1">
    <location>
        <begin position="1"/>
        <end position="22"/>
    </location>
</feature>
<comment type="caution">
    <text evidence="2">The sequence shown here is derived from an EMBL/GenBank/DDBJ whole genome shotgun (WGS) entry which is preliminary data.</text>
</comment>
<dbReference type="Proteomes" id="UP000248584">
    <property type="component" value="Unassembled WGS sequence"/>
</dbReference>
<feature type="chain" id="PRO_5046916222" description="Secreted protein" evidence="1">
    <location>
        <begin position="23"/>
        <end position="272"/>
    </location>
</feature>
<proteinExistence type="predicted"/>
<dbReference type="RefSeq" id="WP_041567220.1">
    <property type="nucleotide sequence ID" value="NZ_QKZR01000005.1"/>
</dbReference>
<organism evidence="2 3">
    <name type="scientific">Nonlabens dokdonensis</name>
    <dbReference type="NCBI Taxonomy" id="328515"/>
    <lineage>
        <taxon>Bacteria</taxon>
        <taxon>Pseudomonadati</taxon>
        <taxon>Bacteroidota</taxon>
        <taxon>Flavobacteriia</taxon>
        <taxon>Flavobacteriales</taxon>
        <taxon>Flavobacteriaceae</taxon>
        <taxon>Nonlabens</taxon>
    </lineage>
</organism>
<keyword evidence="1" id="KW-0732">Signal</keyword>
<name>A0ABX5PVL3_9FLAO</name>
<dbReference type="InterPro" id="IPR011250">
    <property type="entry name" value="OMP/PagP_B-barrel"/>
</dbReference>
<keyword evidence="3" id="KW-1185">Reference proteome</keyword>
<evidence type="ECO:0000256" key="1">
    <source>
        <dbReference type="SAM" id="SignalP"/>
    </source>
</evidence>
<evidence type="ECO:0008006" key="4">
    <source>
        <dbReference type="Google" id="ProtNLM"/>
    </source>
</evidence>
<dbReference type="SUPFAM" id="SSF56925">
    <property type="entry name" value="OMPA-like"/>
    <property type="match status" value="1"/>
</dbReference>
<evidence type="ECO:0000313" key="2">
    <source>
        <dbReference type="EMBL" id="PZX38234.1"/>
    </source>
</evidence>
<reference evidence="2 3" key="1">
    <citation type="submission" date="2018-06" db="EMBL/GenBank/DDBJ databases">
        <title>Genomic Encyclopedia of Archaeal and Bacterial Type Strains, Phase II (KMG-II): from individual species to whole genera.</title>
        <authorList>
            <person name="Goeker M."/>
        </authorList>
    </citation>
    <scope>NUCLEOTIDE SEQUENCE [LARGE SCALE GENOMIC DNA]</scope>
    <source>
        <strain evidence="2 3">DSM 17205</strain>
    </source>
</reference>
<accession>A0ABX5PVL3</accession>
<dbReference type="EMBL" id="QKZR01000005">
    <property type="protein sequence ID" value="PZX38234.1"/>
    <property type="molecule type" value="Genomic_DNA"/>
</dbReference>